<gene>
    <name evidence="2" type="ORF">DBRI00130_LOCUS1968</name>
</gene>
<reference evidence="2" key="1">
    <citation type="submission" date="2021-01" db="EMBL/GenBank/DDBJ databases">
        <authorList>
            <person name="Corre E."/>
            <person name="Pelletier E."/>
            <person name="Niang G."/>
            <person name="Scheremetjew M."/>
            <person name="Finn R."/>
            <person name="Kale V."/>
            <person name="Holt S."/>
            <person name="Cochrane G."/>
            <person name="Meng A."/>
            <person name="Brown T."/>
            <person name="Cohen L."/>
        </authorList>
    </citation>
    <scope>NUCLEOTIDE SEQUENCE</scope>
    <source>
        <strain evidence="2">GSO104</strain>
    </source>
</reference>
<feature type="compositionally biased region" description="Basic and acidic residues" evidence="1">
    <location>
        <begin position="477"/>
        <end position="486"/>
    </location>
</feature>
<dbReference type="EMBL" id="HBNS01002444">
    <property type="protein sequence ID" value="CAE4581881.1"/>
    <property type="molecule type" value="Transcribed_RNA"/>
</dbReference>
<feature type="region of interest" description="Disordered" evidence="1">
    <location>
        <begin position="1"/>
        <end position="31"/>
    </location>
</feature>
<protein>
    <submittedName>
        <fullName evidence="2">Uncharacterized protein</fullName>
    </submittedName>
</protein>
<feature type="compositionally biased region" description="Polar residues" evidence="1">
    <location>
        <begin position="463"/>
        <end position="474"/>
    </location>
</feature>
<sequence>MSSKDENIKEGEEEKEMNNNEEDELGEEEDWCGVAATDTSTEYIEPTTLTTTKTAMEKNMSKKTLTEEIHYDGITAGKTTAVVSDSDDNDETKQMDVVQTTATTEATTAVTDEENTAAKNKFVRSLSINTDNCANESDSYSDVAVTPMNYENNGDMMELNVAYESLETTRRANLEIEFGSKIRYNNNLNLDGCTQCLRIEAAASTPSPSAELTQQRNSRSWLRRRSDDKNNASPIHSLGNNSTKNSKKKTPPPSCLVCGCPVCAKHSCPSFARSRITVCSGCSQLFSSDYVTNQLYEDAMSAATIFVDTGTNFLSNKRNYMRLCDAYDRSLLVLKYSAQYIQGIVSSLKDIEKSSNRIGFGTSATNLMGGVTGVIGAAAMFTHVGPPLLLASLLFGGGSTAVTAGNEMVNYRSEPRQMADRILVLFDVLMSLSEGMERVLVTSKLSSRNRKRGSVSTTDDEGNNGSDENISLNGGSADKDDEKENEFGSVNVNVEKDDEEGSATLEDMLNAVNVESIENEETNNDGSNSNNITTSSKIKAKSMTKTRTVTNVTRHIPVLGSVVSIYSIAMETREMASTVKKIRAGSKCEKAQALEEILVALEDMPEADELVKSCEEYLASVQQVADDDDFEESHHHDEYHVNDENIIDEGQL</sequence>
<feature type="compositionally biased region" description="Acidic residues" evidence="1">
    <location>
        <begin position="19"/>
        <end position="31"/>
    </location>
</feature>
<feature type="compositionally biased region" description="Low complexity" evidence="1">
    <location>
        <begin position="524"/>
        <end position="536"/>
    </location>
</feature>
<evidence type="ECO:0000256" key="1">
    <source>
        <dbReference type="SAM" id="MobiDB-lite"/>
    </source>
</evidence>
<accession>A0A7S4QF90</accession>
<feature type="region of interest" description="Disordered" evidence="1">
    <location>
        <begin position="445"/>
        <end position="500"/>
    </location>
</feature>
<organism evidence="2">
    <name type="scientific">Ditylum brightwellii</name>
    <dbReference type="NCBI Taxonomy" id="49249"/>
    <lineage>
        <taxon>Eukaryota</taxon>
        <taxon>Sar</taxon>
        <taxon>Stramenopiles</taxon>
        <taxon>Ochrophyta</taxon>
        <taxon>Bacillariophyta</taxon>
        <taxon>Mediophyceae</taxon>
        <taxon>Lithodesmiophycidae</taxon>
        <taxon>Lithodesmiales</taxon>
        <taxon>Lithodesmiaceae</taxon>
        <taxon>Ditylum</taxon>
    </lineage>
</organism>
<proteinExistence type="predicted"/>
<evidence type="ECO:0000313" key="2">
    <source>
        <dbReference type="EMBL" id="CAE4581881.1"/>
    </source>
</evidence>
<feature type="region of interest" description="Disordered" evidence="1">
    <location>
        <begin position="207"/>
        <end position="251"/>
    </location>
</feature>
<feature type="compositionally biased region" description="Polar residues" evidence="1">
    <location>
        <begin position="211"/>
        <end position="220"/>
    </location>
</feature>
<dbReference type="AlphaFoldDB" id="A0A7S4QF90"/>
<feature type="region of interest" description="Disordered" evidence="1">
    <location>
        <begin position="519"/>
        <end position="539"/>
    </location>
</feature>
<feature type="compositionally biased region" description="Basic and acidic residues" evidence="1">
    <location>
        <begin position="1"/>
        <end position="18"/>
    </location>
</feature>
<name>A0A7S4QF90_9STRA</name>